<feature type="repeat" description="PPR" evidence="3">
    <location>
        <begin position="503"/>
        <end position="537"/>
    </location>
</feature>
<dbReference type="GO" id="GO:0003723">
    <property type="term" value="F:RNA binding"/>
    <property type="evidence" value="ECO:0007669"/>
    <property type="project" value="InterPro"/>
</dbReference>
<reference evidence="4 5" key="1">
    <citation type="journal article" date="2019" name="Nat. Plants">
        <title>Genome sequencing of Musa balbisiana reveals subgenome evolution and function divergence in polyploid bananas.</title>
        <authorList>
            <person name="Yao X."/>
        </authorList>
    </citation>
    <scope>NUCLEOTIDE SEQUENCE [LARGE SCALE GENOMIC DNA]</scope>
    <source>
        <strain evidence="5">cv. DH-PKW</strain>
        <tissue evidence="4">Leaves</tissue>
    </source>
</reference>
<gene>
    <name evidence="4" type="ORF">C4D60_Mb01t09690</name>
</gene>
<dbReference type="Pfam" id="PF13041">
    <property type="entry name" value="PPR_2"/>
    <property type="match status" value="2"/>
</dbReference>
<accession>A0A4S8JLD0</accession>
<dbReference type="NCBIfam" id="TIGR00756">
    <property type="entry name" value="PPR"/>
    <property type="match status" value="8"/>
</dbReference>
<dbReference type="GO" id="GO:0005739">
    <property type="term" value="C:mitochondrion"/>
    <property type="evidence" value="ECO:0007669"/>
    <property type="project" value="UniProtKB-ARBA"/>
</dbReference>
<name>A0A4S8JLD0_MUSBA</name>
<keyword evidence="1" id="KW-0677">Repeat</keyword>
<dbReference type="InterPro" id="IPR011990">
    <property type="entry name" value="TPR-like_helical_dom_sf"/>
</dbReference>
<organism evidence="4 5">
    <name type="scientific">Musa balbisiana</name>
    <name type="common">Banana</name>
    <dbReference type="NCBI Taxonomy" id="52838"/>
    <lineage>
        <taxon>Eukaryota</taxon>
        <taxon>Viridiplantae</taxon>
        <taxon>Streptophyta</taxon>
        <taxon>Embryophyta</taxon>
        <taxon>Tracheophyta</taxon>
        <taxon>Spermatophyta</taxon>
        <taxon>Magnoliopsida</taxon>
        <taxon>Liliopsida</taxon>
        <taxon>Zingiberales</taxon>
        <taxon>Musaceae</taxon>
        <taxon>Musa</taxon>
    </lineage>
</organism>
<evidence type="ECO:0000313" key="5">
    <source>
        <dbReference type="Proteomes" id="UP000317650"/>
    </source>
</evidence>
<dbReference type="AlphaFoldDB" id="A0A4S8JLD0"/>
<evidence type="ECO:0000313" key="4">
    <source>
        <dbReference type="EMBL" id="THU62870.1"/>
    </source>
</evidence>
<feature type="repeat" description="PPR" evidence="3">
    <location>
        <begin position="371"/>
        <end position="405"/>
    </location>
</feature>
<dbReference type="Gene3D" id="1.25.40.10">
    <property type="entry name" value="Tetratricopeptide repeat domain"/>
    <property type="match status" value="4"/>
</dbReference>
<comment type="caution">
    <text evidence="4">The sequence shown here is derived from an EMBL/GenBank/DDBJ whole genome shotgun (WGS) entry which is preliminary data.</text>
</comment>
<dbReference type="GO" id="GO:0009451">
    <property type="term" value="P:RNA modification"/>
    <property type="evidence" value="ECO:0007669"/>
    <property type="project" value="InterPro"/>
</dbReference>
<proteinExistence type="inferred from homology"/>
<feature type="repeat" description="PPR" evidence="3">
    <location>
        <begin position="102"/>
        <end position="136"/>
    </location>
</feature>
<dbReference type="PROSITE" id="PS51375">
    <property type="entry name" value="PPR"/>
    <property type="match status" value="7"/>
</dbReference>
<dbReference type="Pfam" id="PF01535">
    <property type="entry name" value="PPR"/>
    <property type="match status" value="8"/>
</dbReference>
<dbReference type="EMBL" id="PYDT01000004">
    <property type="protein sequence ID" value="THU62870.1"/>
    <property type="molecule type" value="Genomic_DNA"/>
</dbReference>
<dbReference type="FunFam" id="1.25.40.10:FF:000797">
    <property type="entry name" value="Pentatricopeptide repeat-containing protein chloroplastic"/>
    <property type="match status" value="1"/>
</dbReference>
<feature type="repeat" description="PPR" evidence="3">
    <location>
        <begin position="71"/>
        <end position="101"/>
    </location>
</feature>
<dbReference type="STRING" id="52838.A0A4S8JLD0"/>
<feature type="repeat" description="PPR" evidence="3">
    <location>
        <begin position="239"/>
        <end position="269"/>
    </location>
</feature>
<feature type="repeat" description="PPR" evidence="3">
    <location>
        <begin position="538"/>
        <end position="572"/>
    </location>
</feature>
<evidence type="ECO:0000256" key="1">
    <source>
        <dbReference type="ARBA" id="ARBA00022737"/>
    </source>
</evidence>
<evidence type="ECO:0008006" key="6">
    <source>
        <dbReference type="Google" id="ProtNLM"/>
    </source>
</evidence>
<keyword evidence="5" id="KW-1185">Reference proteome</keyword>
<dbReference type="PANTHER" id="PTHR47926:SF392">
    <property type="entry name" value="PENTATRICOPEPTIDE REPEAT-CONTAINING PROTEIN"/>
    <property type="match status" value="1"/>
</dbReference>
<dbReference type="SUPFAM" id="SSF48452">
    <property type="entry name" value="TPR-like"/>
    <property type="match status" value="1"/>
</dbReference>
<dbReference type="InterPro" id="IPR046848">
    <property type="entry name" value="E_motif"/>
</dbReference>
<feature type="repeat" description="PPR" evidence="3">
    <location>
        <begin position="270"/>
        <end position="304"/>
    </location>
</feature>
<dbReference type="PANTHER" id="PTHR47926">
    <property type="entry name" value="PENTATRICOPEPTIDE REPEAT-CONTAINING PROTEIN"/>
    <property type="match status" value="1"/>
</dbReference>
<dbReference type="Pfam" id="PF20431">
    <property type="entry name" value="E_motif"/>
    <property type="match status" value="1"/>
</dbReference>
<dbReference type="InterPro" id="IPR002885">
    <property type="entry name" value="PPR_rpt"/>
</dbReference>
<evidence type="ECO:0000256" key="3">
    <source>
        <dbReference type="PROSITE-ProRule" id="PRU00708"/>
    </source>
</evidence>
<sequence length="685" mass="75815">MTAEILYLGQSLRGCRTQQSLPRGRQLHQVLLKCGYAASLYASNCLLQMYARCGADLDDARRVFDEIPHRNCFSWNSLIDAYLKSDEPCRARQLFDSMPRKNTFSWNAMITGLVRSGDLKNARKLFEEMPVVDAVACNAILHGYIRRGQVQEAFRLLKKVGSEYDGSLSPYSDKFVLTTLLSACAECLAYDCGKQIHARIVICQVDLDSILGSALVDVYAKCQAFDSAHQVLELMSEPDEFSLSALISGYGGCGRLDEARKIFDRKEKPNVVLWNSIINAYASSNQGDGALELFKMMTGEGIMPNSSTFASVLSACASIGIREHGVQLHACGCKHGILEDLIVASALIDSYSKCGIWEDACKVFRELRVYDTILLNTMINVYSNCGQIEEARKIFEMIPSKNMISWNSMIVSYNQNGHAVQALELFIDMHHLDLSIDKVALASAISSCASICALTSGEELFALTTRIGLVTDLVVTSSLVDLYCKCGKVIDGRRLFDGMPNFDVALWNSMLMGYASNGYAIEVLELFESMGSAGVSPNEVTFIAVLSACCHSGLVEKGLMWFRRMKVDYCIEPIAEHYSCVVDLLVRAGRLEESINFIDTMPFKPDASMWTSVLGGCKAHGDEVLGSKVAERLIELNPQHSGPLLQLSSIYAAHGEWENSAQVRQMMNDRRINKKPGYSWIDGSQ</sequence>
<comment type="similarity">
    <text evidence="2">Belongs to the PPR family. PCMP-E subfamily.</text>
</comment>
<dbReference type="InterPro" id="IPR046960">
    <property type="entry name" value="PPR_At4g14850-like_plant"/>
</dbReference>
<dbReference type="FunFam" id="1.25.40.10:FF:000205">
    <property type="entry name" value="Pentatricopeptide repeat-containing protein, mitochondrial"/>
    <property type="match status" value="1"/>
</dbReference>
<protein>
    <recommendedName>
        <fullName evidence="6">Pentacotripeptide-repeat region of PRORP domain-containing protein</fullName>
    </recommendedName>
</protein>
<dbReference type="Proteomes" id="UP000317650">
    <property type="component" value="Chromosome 1"/>
</dbReference>
<evidence type="ECO:0000256" key="2">
    <source>
        <dbReference type="ARBA" id="ARBA00061659"/>
    </source>
</evidence>